<dbReference type="OrthoDB" id="7571212at2"/>
<gene>
    <name evidence="1" type="ordered locus">Swit_2181</name>
</gene>
<name>A0A9J9LE17_RHIWR</name>
<accession>A0A9J9LE17</accession>
<dbReference type="AlphaFoldDB" id="A0A9J9LE17"/>
<dbReference type="KEGG" id="swi:Swit_2181"/>
<reference evidence="1 2" key="1">
    <citation type="journal article" date="2010" name="J. Bacteriol.">
        <title>Genome sequence of the dioxin-mineralizing bacterium Sphingomonas wittichii RW1.</title>
        <authorList>
            <person name="Miller T.R."/>
            <person name="Delcher A.L."/>
            <person name="Salzberg S.L."/>
            <person name="Saunders E."/>
            <person name="Detter J.C."/>
            <person name="Halden R.U."/>
        </authorList>
    </citation>
    <scope>NUCLEOTIDE SEQUENCE [LARGE SCALE GENOMIC DNA]</scope>
    <source>
        <strain evidence="2">DSM 6014 / CCUG 31198 / JCM 15750 / NBRC 105917 / EY 4224 / RW1</strain>
    </source>
</reference>
<proteinExistence type="predicted"/>
<keyword evidence="2" id="KW-1185">Reference proteome</keyword>
<sequence>MARSEGFADLVLDAPALRNVREETIRGMLGAAKRTVDIVTREYEKHLEAATKGVTKQGNLYRAWASDIRPKGKNQIAREPAGFIYINGGERTRGAIAFLTESGRVQSQAGGYLAIPLPAAGSRGRSRNLTPGEWERQTGQRLDYVYRGPNRPALLVARGTSNQRTGAYRAITRQRTAADERRGFQRGEQSVPIFVLIAPFAFRARFSIETVLRGSDARMAAVFEQEARRFREGLGL</sequence>
<organism evidence="1 2">
    <name type="scientific">Rhizorhabdus wittichii (strain DSM 6014 / CCUG 31198 / JCM 15750 / NBRC 105917 / EY 4224 / RW1)</name>
    <name type="common">Sphingomonas wittichii</name>
    <dbReference type="NCBI Taxonomy" id="392499"/>
    <lineage>
        <taxon>Bacteria</taxon>
        <taxon>Pseudomonadati</taxon>
        <taxon>Pseudomonadota</taxon>
        <taxon>Alphaproteobacteria</taxon>
        <taxon>Sphingomonadales</taxon>
        <taxon>Sphingomonadaceae</taxon>
        <taxon>Rhizorhabdus</taxon>
    </lineage>
</organism>
<evidence type="ECO:0000313" key="1">
    <source>
        <dbReference type="EMBL" id="ABQ68540.1"/>
    </source>
</evidence>
<evidence type="ECO:0000313" key="2">
    <source>
        <dbReference type="Proteomes" id="UP000001989"/>
    </source>
</evidence>
<dbReference type="Proteomes" id="UP000001989">
    <property type="component" value="Chromosome"/>
</dbReference>
<dbReference type="EMBL" id="CP000699">
    <property type="protein sequence ID" value="ABQ68540.1"/>
    <property type="molecule type" value="Genomic_DNA"/>
</dbReference>
<protein>
    <submittedName>
        <fullName evidence="1">Uncharacterized protein</fullName>
    </submittedName>
</protein>
<dbReference type="Pfam" id="PF20039">
    <property type="entry name" value="DUF6441"/>
    <property type="match status" value="1"/>
</dbReference>
<dbReference type="InterPro" id="IPR045622">
    <property type="entry name" value="DUF6441"/>
</dbReference>